<dbReference type="Proteomes" id="UP000285146">
    <property type="component" value="Unassembled WGS sequence"/>
</dbReference>
<dbReference type="Gene3D" id="3.20.20.80">
    <property type="entry name" value="Glycosidases"/>
    <property type="match status" value="1"/>
</dbReference>
<gene>
    <name evidence="8" type="ORF">VPNG_04692</name>
</gene>
<dbReference type="Pfam" id="PF03198">
    <property type="entry name" value="Glyco_hydro_72"/>
    <property type="match status" value="1"/>
</dbReference>
<evidence type="ECO:0000256" key="1">
    <source>
        <dbReference type="ARBA" id="ARBA00004609"/>
    </source>
</evidence>
<comment type="function">
    <text evidence="6">Splits internally a 1,3-beta-glucan molecule and transfers the newly generated reducing end (the donor) to the non-reducing end of another 1,3-beta-glucan molecule (the acceptor) forming a 1,3-beta linkage, resulting in the elongation of 1,3-beta-glucan chains in the cell wall.</text>
</comment>
<dbReference type="InterPro" id="IPR004886">
    <property type="entry name" value="Glucanosyltransferase"/>
</dbReference>
<dbReference type="PANTHER" id="PTHR31468">
    <property type="entry name" value="1,3-BETA-GLUCANOSYLTRANSFERASE GAS1"/>
    <property type="match status" value="1"/>
</dbReference>
<evidence type="ECO:0000256" key="7">
    <source>
        <dbReference type="SAM" id="MobiDB-lite"/>
    </source>
</evidence>
<keyword evidence="3 6" id="KW-0732">Signal</keyword>
<dbReference type="GO" id="GO:0098552">
    <property type="term" value="C:side of membrane"/>
    <property type="evidence" value="ECO:0007669"/>
    <property type="project" value="UniProtKB-KW"/>
</dbReference>
<keyword evidence="5" id="KW-0325">Glycoprotein</keyword>
<accession>A0A423XAM7</accession>
<evidence type="ECO:0000256" key="4">
    <source>
        <dbReference type="ARBA" id="ARBA00023157"/>
    </source>
</evidence>
<dbReference type="FunFam" id="3.20.20.80:FF:000038">
    <property type="entry name" value="1,3-beta-glucanosyltransferase"/>
    <property type="match status" value="1"/>
</dbReference>
<proteinExistence type="inferred from homology"/>
<evidence type="ECO:0000256" key="5">
    <source>
        <dbReference type="ARBA" id="ARBA00023180"/>
    </source>
</evidence>
<evidence type="ECO:0000313" key="8">
    <source>
        <dbReference type="EMBL" id="ROW12938.1"/>
    </source>
</evidence>
<evidence type="ECO:0000256" key="6">
    <source>
        <dbReference type="RuleBase" id="RU361209"/>
    </source>
</evidence>
<name>A0A423XAM7_9PEZI</name>
<dbReference type="GO" id="GO:0042124">
    <property type="term" value="F:1,3-beta-glucanosyltransferase activity"/>
    <property type="evidence" value="ECO:0007669"/>
    <property type="project" value="TreeGrafter"/>
</dbReference>
<dbReference type="AlphaFoldDB" id="A0A423XAM7"/>
<evidence type="ECO:0000313" key="9">
    <source>
        <dbReference type="Proteomes" id="UP000285146"/>
    </source>
</evidence>
<sequence>MRLSLVSGLPLLGAVQAAVSTVSTYGNKFFYENGTQFFLKGVAYQLTSDDPLIDSAQCKRDAALMQELGANSIRVYHVDASSDHSDCMSTFADAGIYLLVDLDTFGTYILPTTPWWNQTQYERFTAVMDEFQQYDNTLGTMKFFVGNEVIAQASQSLAAPFIKAAARDMKTYRDAKGYRQIPVGYSAADIAELRPMLQDYLTCGGNSSNNVDFFSLNSYEWCGSSATYSTSGYSNLESEAVNFPVPIFFSETGCNTVQPRTFGDQAAIFGDEMANDWSGAIIYEWIQETNNYGLVSYGPQVSATATGSNIVDGFTRAGTPTPVSPDFSNLKSQWATLTPTGVKSSDVDTKTLSTRSCPASSTGTAAWLVNGDVQLPTVGETLYGTTYTTSVPSGSLISNGASASATATGTDASASASSTSDSKSPATPSSQVTKMTAGLLGVMLVFTLLL</sequence>
<dbReference type="GO" id="GO:0071970">
    <property type="term" value="P:fungal-type cell wall (1-&gt;3)-beta-D-glucan biosynthetic process"/>
    <property type="evidence" value="ECO:0007669"/>
    <property type="project" value="TreeGrafter"/>
</dbReference>
<feature type="chain" id="PRO_5018817569" description="1,3-beta-glucanosyltransferase" evidence="6">
    <location>
        <begin position="18"/>
        <end position="450"/>
    </location>
</feature>
<comment type="similarity">
    <text evidence="2 6">Belongs to the glycosyl hydrolase 72 family.</text>
</comment>
<dbReference type="PANTHER" id="PTHR31468:SF8">
    <property type="entry name" value="1,3-BETA-GLUCANOSYLTRANSFERASE GAS2"/>
    <property type="match status" value="1"/>
</dbReference>
<dbReference type="EMBL" id="LKEB01000023">
    <property type="protein sequence ID" value="ROW12938.1"/>
    <property type="molecule type" value="Genomic_DNA"/>
</dbReference>
<feature type="signal peptide" evidence="6">
    <location>
        <begin position="1"/>
        <end position="17"/>
    </location>
</feature>
<feature type="compositionally biased region" description="Low complexity" evidence="7">
    <location>
        <begin position="411"/>
        <end position="430"/>
    </location>
</feature>
<comment type="caution">
    <text evidence="8">The sequence shown here is derived from an EMBL/GenBank/DDBJ whole genome shotgun (WGS) entry which is preliminary data.</text>
</comment>
<keyword evidence="9" id="KW-1185">Reference proteome</keyword>
<evidence type="ECO:0000256" key="2">
    <source>
        <dbReference type="ARBA" id="ARBA00007528"/>
    </source>
</evidence>
<keyword evidence="6" id="KW-0336">GPI-anchor</keyword>
<dbReference type="EC" id="2.4.1.-" evidence="6"/>
<dbReference type="SUPFAM" id="SSF51445">
    <property type="entry name" value="(Trans)glycosidases"/>
    <property type="match status" value="1"/>
</dbReference>
<organism evidence="8 9">
    <name type="scientific">Cytospora leucostoma</name>
    <dbReference type="NCBI Taxonomy" id="1230097"/>
    <lineage>
        <taxon>Eukaryota</taxon>
        <taxon>Fungi</taxon>
        <taxon>Dikarya</taxon>
        <taxon>Ascomycota</taxon>
        <taxon>Pezizomycotina</taxon>
        <taxon>Sordariomycetes</taxon>
        <taxon>Sordariomycetidae</taxon>
        <taxon>Diaporthales</taxon>
        <taxon>Cytosporaceae</taxon>
        <taxon>Cytospora</taxon>
    </lineage>
</organism>
<keyword evidence="6" id="KW-0808">Transferase</keyword>
<keyword evidence="4" id="KW-1015">Disulfide bond</keyword>
<dbReference type="InterPro" id="IPR017853">
    <property type="entry name" value="GH"/>
</dbReference>
<comment type="subcellular location">
    <subcellularLocation>
        <location evidence="1 6">Cell membrane</location>
        <topology evidence="1 6">Lipid-anchor</topology>
        <topology evidence="1 6">GPI-anchor</topology>
    </subcellularLocation>
</comment>
<dbReference type="OrthoDB" id="421038at2759"/>
<keyword evidence="6" id="KW-0472">Membrane</keyword>
<reference evidence="8 9" key="1">
    <citation type="submission" date="2015-09" db="EMBL/GenBank/DDBJ databases">
        <title>Host preference determinants of Valsa canker pathogens revealed by comparative genomics.</title>
        <authorList>
            <person name="Yin Z."/>
            <person name="Huang L."/>
        </authorList>
    </citation>
    <scope>NUCLEOTIDE SEQUENCE [LARGE SCALE GENOMIC DNA]</scope>
    <source>
        <strain evidence="8 9">SXYLt</strain>
    </source>
</reference>
<dbReference type="InParanoid" id="A0A423XAM7"/>
<evidence type="ECO:0000256" key="3">
    <source>
        <dbReference type="ARBA" id="ARBA00022729"/>
    </source>
</evidence>
<dbReference type="GO" id="GO:0005886">
    <property type="term" value="C:plasma membrane"/>
    <property type="evidence" value="ECO:0007669"/>
    <property type="project" value="UniProtKB-SubCell"/>
</dbReference>
<feature type="region of interest" description="Disordered" evidence="7">
    <location>
        <begin position="411"/>
        <end position="431"/>
    </location>
</feature>
<dbReference type="GO" id="GO:0031505">
    <property type="term" value="P:fungal-type cell wall organization"/>
    <property type="evidence" value="ECO:0007669"/>
    <property type="project" value="TreeGrafter"/>
</dbReference>
<keyword evidence="6" id="KW-0449">Lipoprotein</keyword>
<protein>
    <recommendedName>
        <fullName evidence="6">1,3-beta-glucanosyltransferase</fullName>
        <ecNumber evidence="6">2.4.1.-</ecNumber>
    </recommendedName>
</protein>